<organism evidence="2 3">
    <name type="scientific">Protopolystoma xenopodis</name>
    <dbReference type="NCBI Taxonomy" id="117903"/>
    <lineage>
        <taxon>Eukaryota</taxon>
        <taxon>Metazoa</taxon>
        <taxon>Spiralia</taxon>
        <taxon>Lophotrochozoa</taxon>
        <taxon>Platyhelminthes</taxon>
        <taxon>Monogenea</taxon>
        <taxon>Polyopisthocotylea</taxon>
        <taxon>Polystomatidea</taxon>
        <taxon>Polystomatidae</taxon>
        <taxon>Protopolystoma</taxon>
    </lineage>
</organism>
<feature type="compositionally biased region" description="Polar residues" evidence="1">
    <location>
        <begin position="33"/>
        <end position="42"/>
    </location>
</feature>
<sequence>MTELWFYSLTACNCSAQHLTPHSPPSTSPLQALSRTSITNPGLRSPTPGHPTRLPNSFPRPVCNVSTVLVSPFPLLALVLLRLPEE</sequence>
<dbReference type="EMBL" id="CAAALY010039753">
    <property type="protein sequence ID" value="VEL19035.1"/>
    <property type="molecule type" value="Genomic_DNA"/>
</dbReference>
<keyword evidence="3" id="KW-1185">Reference proteome</keyword>
<gene>
    <name evidence="2" type="ORF">PXEA_LOCUS12475</name>
</gene>
<dbReference type="Proteomes" id="UP000784294">
    <property type="component" value="Unassembled WGS sequence"/>
</dbReference>
<reference evidence="2" key="1">
    <citation type="submission" date="2018-11" db="EMBL/GenBank/DDBJ databases">
        <authorList>
            <consortium name="Pathogen Informatics"/>
        </authorList>
    </citation>
    <scope>NUCLEOTIDE SEQUENCE</scope>
</reference>
<proteinExistence type="predicted"/>
<dbReference type="AlphaFoldDB" id="A0A3S5FDI4"/>
<feature type="region of interest" description="Disordered" evidence="1">
    <location>
        <begin position="18"/>
        <end position="57"/>
    </location>
</feature>
<accession>A0A3S5FDI4</accession>
<evidence type="ECO:0000313" key="3">
    <source>
        <dbReference type="Proteomes" id="UP000784294"/>
    </source>
</evidence>
<comment type="caution">
    <text evidence="2">The sequence shown here is derived from an EMBL/GenBank/DDBJ whole genome shotgun (WGS) entry which is preliminary data.</text>
</comment>
<evidence type="ECO:0000256" key="1">
    <source>
        <dbReference type="SAM" id="MobiDB-lite"/>
    </source>
</evidence>
<protein>
    <submittedName>
        <fullName evidence="2">Uncharacterized protein</fullName>
    </submittedName>
</protein>
<name>A0A3S5FDI4_9PLAT</name>
<evidence type="ECO:0000313" key="2">
    <source>
        <dbReference type="EMBL" id="VEL19035.1"/>
    </source>
</evidence>